<dbReference type="Proteomes" id="UP001375240">
    <property type="component" value="Unassembled WGS sequence"/>
</dbReference>
<accession>A0AAV9UR87</accession>
<dbReference type="InterPro" id="IPR026705">
    <property type="entry name" value="Hid-1/Ecm30"/>
</dbReference>
<dbReference type="PANTHER" id="PTHR21575:SF12">
    <property type="entry name" value="PROTEIN HID1"/>
    <property type="match status" value="1"/>
</dbReference>
<evidence type="ECO:0000256" key="1">
    <source>
        <dbReference type="SAM" id="MobiDB-lite"/>
    </source>
</evidence>
<comment type="caution">
    <text evidence="2">The sequence shown here is derived from an EMBL/GenBank/DDBJ whole genome shotgun (WGS) entry which is preliminary data.</text>
</comment>
<evidence type="ECO:0000313" key="2">
    <source>
        <dbReference type="EMBL" id="KAK6347142.1"/>
    </source>
</evidence>
<dbReference type="Pfam" id="PF12722">
    <property type="entry name" value="Hid1"/>
    <property type="match status" value="1"/>
</dbReference>
<dbReference type="GO" id="GO:0016020">
    <property type="term" value="C:membrane"/>
    <property type="evidence" value="ECO:0007669"/>
    <property type="project" value="TreeGrafter"/>
</dbReference>
<feature type="region of interest" description="Disordered" evidence="1">
    <location>
        <begin position="892"/>
        <end position="927"/>
    </location>
</feature>
<name>A0AAV9UR87_9PEZI</name>
<protein>
    <recommendedName>
        <fullName evidence="4">High-temperature-induced dauer-formation protein</fullName>
    </recommendedName>
</protein>
<evidence type="ECO:0008006" key="4">
    <source>
        <dbReference type="Google" id="ProtNLM"/>
    </source>
</evidence>
<dbReference type="AlphaFoldDB" id="A0AAV9UR87"/>
<organism evidence="2 3">
    <name type="scientific">Orbilia brochopaga</name>
    <dbReference type="NCBI Taxonomy" id="3140254"/>
    <lineage>
        <taxon>Eukaryota</taxon>
        <taxon>Fungi</taxon>
        <taxon>Dikarya</taxon>
        <taxon>Ascomycota</taxon>
        <taxon>Pezizomycotina</taxon>
        <taxon>Orbiliomycetes</taxon>
        <taxon>Orbiliales</taxon>
        <taxon>Orbiliaceae</taxon>
        <taxon>Orbilia</taxon>
    </lineage>
</organism>
<evidence type="ECO:0000313" key="3">
    <source>
        <dbReference type="Proteomes" id="UP001375240"/>
    </source>
</evidence>
<dbReference type="EMBL" id="JAVHNQ010000005">
    <property type="protein sequence ID" value="KAK6347142.1"/>
    <property type="molecule type" value="Genomic_DNA"/>
</dbReference>
<feature type="compositionally biased region" description="Low complexity" evidence="1">
    <location>
        <begin position="753"/>
        <end position="777"/>
    </location>
</feature>
<feature type="compositionally biased region" description="Polar residues" evidence="1">
    <location>
        <begin position="600"/>
        <end position="612"/>
    </location>
</feature>
<feature type="compositionally biased region" description="Basic and acidic residues" evidence="1">
    <location>
        <begin position="584"/>
        <end position="593"/>
    </location>
</feature>
<gene>
    <name evidence="2" type="ORF">TWF696_007221</name>
</gene>
<feature type="compositionally biased region" description="Low complexity" evidence="1">
    <location>
        <begin position="893"/>
        <end position="906"/>
    </location>
</feature>
<feature type="region of interest" description="Disordered" evidence="1">
    <location>
        <begin position="584"/>
        <end position="667"/>
    </location>
</feature>
<feature type="compositionally biased region" description="Polar residues" evidence="1">
    <location>
        <begin position="636"/>
        <end position="664"/>
    </location>
</feature>
<dbReference type="PANTHER" id="PTHR21575">
    <property type="entry name" value="PROTEIN HID1"/>
    <property type="match status" value="1"/>
</dbReference>
<feature type="region of interest" description="Disordered" evidence="1">
    <location>
        <begin position="753"/>
        <end position="782"/>
    </location>
</feature>
<dbReference type="GO" id="GO:0000138">
    <property type="term" value="C:Golgi trans cisterna"/>
    <property type="evidence" value="ECO:0007669"/>
    <property type="project" value="TreeGrafter"/>
</dbReference>
<feature type="compositionally biased region" description="Low complexity" evidence="1">
    <location>
        <begin position="614"/>
        <end position="623"/>
    </location>
</feature>
<proteinExistence type="predicted"/>
<reference evidence="2 3" key="1">
    <citation type="submission" date="2019-10" db="EMBL/GenBank/DDBJ databases">
        <authorList>
            <person name="Palmer J.M."/>
        </authorList>
    </citation>
    <scope>NUCLEOTIDE SEQUENCE [LARGE SCALE GENOMIC DNA]</scope>
    <source>
        <strain evidence="2 3">TWF696</strain>
    </source>
</reference>
<keyword evidence="3" id="KW-1185">Reference proteome</keyword>
<dbReference type="GO" id="GO:0005797">
    <property type="term" value="C:Golgi medial cisterna"/>
    <property type="evidence" value="ECO:0007669"/>
    <property type="project" value="TreeGrafter"/>
</dbReference>
<sequence length="927" mass="102528">MGAADSKLSFKKGVFRLAEEKGIPIDDPYWRQFWELPETAEDVFTLFSPADIRRTRDTCLDNLETLITALTSRLFALRHHPAFPDPEVAPEREALNCVRVLTRLLPYLYETEALETWEDRFFWTARKRRVRSASQTEVIFDESNPDAPGEPLEPAKTEPAKPLAEELIDTLLDMLFYAGFTVPITPTAGKSKVTYAIWQSGVGCNTSMTITRESESNRIEILRLLIAISSRAMYIPANTLPVKGTRALTYLVTNSDKGIVLAVLCSLLNTTLKYNAATWRLPYDHVVFSDSRQVLVTYSLHMLLILLLYPLPEGRAGSAQPKNNFRHYLGRLHRTQDFQFLVDGMTRVLNQPIQASTSYLPGSQKSLKWAPEIIMLFWESLQCNKRFRAFLIETDRSLDFVVLLIYYALEYCADASKSGVVRMCVFVLQTLSSEPKFGKSLNKKFENQNLLPPSVRISGFSGSYAEYVILSIYNLITSSKGKYGAIYPALLAIISNVAPYVQNLSSAASSKLVQLFTSMSSPSFLLANETNHTLLHSLLEAMNSIIEHQYSSNPSFIYAILRSHKRFETLRSFTLESGKAEIEKQRRLRKDSASDIMQPESPTLSRTNTARSTPDPALPADPDTFQIGDSDDSETEGTVRTTRSSSAVMTPTSTTFESRGNSIDDSMPIQLRGMSEKARGKLPMGQLSRQNSAMSISSHSSAMAYNSAGEFVPSPEWIETWLPLLPLHTILTVIQELSPQLRAVLSKHSRQSSVASVSSTNGTQAQSPGLPPQQQQQENTTSVSMLERIRTTEIPGVEPSPIKCYTFEWSSMALGWYESLLWGLIFVSEMTVGKGTVGVWNGTGVRLFKVQETAPEGPSLRAPKGAVDAVATTLIDRLSNVNLSALSGGGPAAGAATATGTGTTTAQSRRSSSAVERGEQNVRSAVI</sequence>